<dbReference type="InterPro" id="IPR029068">
    <property type="entry name" value="Glyas_Bleomycin-R_OHBP_Dase"/>
</dbReference>
<sequence>MPFNHISLPTGPASSALMREFYKVLLRPIGYTIYYENEAMIGFKNPVTSADFWLHQGGEDIAKLDTSSEAAALKHVKTLSRAHVAFNVGSPSEVDQWYENAIKAGGVSNGPPGLRSFAKDYYAAFVLDPLGNNIEAVHYKLPSSSS</sequence>
<comment type="caution">
    <text evidence="1">The sequence shown here is derived from an EMBL/GenBank/DDBJ whole genome shotgun (WGS) entry which is preliminary data.</text>
</comment>
<evidence type="ECO:0000313" key="2">
    <source>
        <dbReference type="Proteomes" id="UP001174934"/>
    </source>
</evidence>
<dbReference type="SUPFAM" id="SSF54593">
    <property type="entry name" value="Glyoxalase/Bleomycin resistance protein/Dihydroxybiphenyl dioxygenase"/>
    <property type="match status" value="1"/>
</dbReference>
<dbReference type="PANTHER" id="PTHR35006">
    <property type="entry name" value="GLYOXALASE FAMILY PROTEIN (AFU_ORTHOLOGUE AFUA_5G14830)"/>
    <property type="match status" value="1"/>
</dbReference>
<dbReference type="CDD" id="cd07262">
    <property type="entry name" value="VOC_like"/>
    <property type="match status" value="1"/>
</dbReference>
<evidence type="ECO:0000313" key="1">
    <source>
        <dbReference type="EMBL" id="KAK0629488.1"/>
    </source>
</evidence>
<organism evidence="1 2">
    <name type="scientific">Bombardia bombarda</name>
    <dbReference type="NCBI Taxonomy" id="252184"/>
    <lineage>
        <taxon>Eukaryota</taxon>
        <taxon>Fungi</taxon>
        <taxon>Dikarya</taxon>
        <taxon>Ascomycota</taxon>
        <taxon>Pezizomycotina</taxon>
        <taxon>Sordariomycetes</taxon>
        <taxon>Sordariomycetidae</taxon>
        <taxon>Sordariales</taxon>
        <taxon>Lasiosphaeriaceae</taxon>
        <taxon>Bombardia</taxon>
    </lineage>
</organism>
<proteinExistence type="predicted"/>
<dbReference type="Gene3D" id="3.10.180.10">
    <property type="entry name" value="2,3-Dihydroxybiphenyl 1,2-Dioxygenase, domain 1"/>
    <property type="match status" value="1"/>
</dbReference>
<protein>
    <recommendedName>
        <fullName evidence="3">VOC domain-containing protein</fullName>
    </recommendedName>
</protein>
<evidence type="ECO:0008006" key="3">
    <source>
        <dbReference type="Google" id="ProtNLM"/>
    </source>
</evidence>
<gene>
    <name evidence="1" type="ORF">B0T17DRAFT_187787</name>
</gene>
<dbReference type="AlphaFoldDB" id="A0AA39X8W5"/>
<name>A0AA39X8W5_9PEZI</name>
<dbReference type="EMBL" id="JAULSR010000002">
    <property type="protein sequence ID" value="KAK0629488.1"/>
    <property type="molecule type" value="Genomic_DNA"/>
</dbReference>
<dbReference type="Proteomes" id="UP001174934">
    <property type="component" value="Unassembled WGS sequence"/>
</dbReference>
<dbReference type="PANTHER" id="PTHR35006:SF2">
    <property type="entry name" value="GLYOXALASE FAMILY PROTEIN (AFU_ORTHOLOGUE AFUA_5G14830)"/>
    <property type="match status" value="1"/>
</dbReference>
<reference evidence="1" key="1">
    <citation type="submission" date="2023-06" db="EMBL/GenBank/DDBJ databases">
        <title>Genome-scale phylogeny and comparative genomics of the fungal order Sordariales.</title>
        <authorList>
            <consortium name="Lawrence Berkeley National Laboratory"/>
            <person name="Hensen N."/>
            <person name="Bonometti L."/>
            <person name="Westerberg I."/>
            <person name="Brannstrom I.O."/>
            <person name="Guillou S."/>
            <person name="Cros-Aarteil S."/>
            <person name="Calhoun S."/>
            <person name="Haridas S."/>
            <person name="Kuo A."/>
            <person name="Mondo S."/>
            <person name="Pangilinan J."/>
            <person name="Riley R."/>
            <person name="LaButti K."/>
            <person name="Andreopoulos B."/>
            <person name="Lipzen A."/>
            <person name="Chen C."/>
            <person name="Yanf M."/>
            <person name="Daum C."/>
            <person name="Ng V."/>
            <person name="Clum A."/>
            <person name="Steindorff A."/>
            <person name="Ohm R."/>
            <person name="Martin F."/>
            <person name="Silar P."/>
            <person name="Natvig D."/>
            <person name="Lalanne C."/>
            <person name="Gautier V."/>
            <person name="Ament-velasquez S.L."/>
            <person name="Kruys A."/>
            <person name="Hutchinson M.I."/>
            <person name="Powell A.J."/>
            <person name="Barry K."/>
            <person name="Miller A.N."/>
            <person name="Grigoriev I.V."/>
            <person name="Debuchy R."/>
            <person name="Gladieux P."/>
            <person name="Thoren M.H."/>
            <person name="Johannesson H."/>
        </authorList>
    </citation>
    <scope>NUCLEOTIDE SEQUENCE</scope>
    <source>
        <strain evidence="1">SMH3391-2</strain>
    </source>
</reference>
<keyword evidence="2" id="KW-1185">Reference proteome</keyword>
<accession>A0AA39X8W5</accession>